<gene>
    <name evidence="8" type="ORF">GW7_15095</name>
</gene>
<reference evidence="8 9" key="1">
    <citation type="journal article" date="2011" name="Nature">
        <title>Genome sequencing reveals insights into physiology and longevity of the naked mole rat.</title>
        <authorList>
            <person name="Kim E.B."/>
            <person name="Fang X."/>
            <person name="Fushan A.A."/>
            <person name="Huang Z."/>
            <person name="Lobanov A.V."/>
            <person name="Han L."/>
            <person name="Marino S.M."/>
            <person name="Sun X."/>
            <person name="Turanov A.A."/>
            <person name="Yang P."/>
            <person name="Yim S.H."/>
            <person name="Zhao X."/>
            <person name="Kasaikina M.V."/>
            <person name="Stoletzki N."/>
            <person name="Peng C."/>
            <person name="Polak P."/>
            <person name="Xiong Z."/>
            <person name="Kiezun A."/>
            <person name="Zhu Y."/>
            <person name="Chen Y."/>
            <person name="Kryukov G.V."/>
            <person name="Zhang Q."/>
            <person name="Peshkin L."/>
            <person name="Yang L."/>
            <person name="Bronson R.T."/>
            <person name="Buffenstein R."/>
            <person name="Wang B."/>
            <person name="Han C."/>
            <person name="Li Q."/>
            <person name="Chen L."/>
            <person name="Zhao W."/>
            <person name="Sunyaev S.R."/>
            <person name="Park T.J."/>
            <person name="Zhang G."/>
            <person name="Wang J."/>
            <person name="Gladyshev V.N."/>
        </authorList>
    </citation>
    <scope>NUCLEOTIDE SEQUENCE [LARGE SCALE GENOMIC DNA]</scope>
</reference>
<dbReference type="Gene3D" id="3.40.50.620">
    <property type="entry name" value="HUPs"/>
    <property type="match status" value="1"/>
</dbReference>
<organism evidence="8 9">
    <name type="scientific">Heterocephalus glaber</name>
    <name type="common">Naked mole rat</name>
    <dbReference type="NCBI Taxonomy" id="10181"/>
    <lineage>
        <taxon>Eukaryota</taxon>
        <taxon>Metazoa</taxon>
        <taxon>Chordata</taxon>
        <taxon>Craniata</taxon>
        <taxon>Vertebrata</taxon>
        <taxon>Euteleostomi</taxon>
        <taxon>Mammalia</taxon>
        <taxon>Eutheria</taxon>
        <taxon>Euarchontoglires</taxon>
        <taxon>Glires</taxon>
        <taxon>Rodentia</taxon>
        <taxon>Hystricomorpha</taxon>
        <taxon>Bathyergidae</taxon>
        <taxon>Heterocephalus</taxon>
    </lineage>
</organism>
<dbReference type="InterPro" id="IPR025777">
    <property type="entry name" value="GMPS_ATP_PPase_dom"/>
</dbReference>
<sequence length="186" mass="21005">MALCKQQNDGGDLKDDRQHYEEAVVILDAGAQYGKVIDRRVKVINVAHSFYNGATTLPISDEDRTPRKRISKTLNMTTSPEEKIKIIGDTFVEIANEVIGEMNVKPDEVFLAQDTLRLDLIESASLIANGKAELIKTHHNDTELIQKLREEGKVIEPLKDFHKDEMRILGRELGLPEELVSRSWLG</sequence>
<accession>G5B9V7</accession>
<dbReference type="GO" id="GO:0003921">
    <property type="term" value="F:GMP synthase activity"/>
    <property type="evidence" value="ECO:0007669"/>
    <property type="project" value="InterPro"/>
</dbReference>
<evidence type="ECO:0000256" key="3">
    <source>
        <dbReference type="ARBA" id="ARBA00022749"/>
    </source>
</evidence>
<dbReference type="EMBL" id="JH169138">
    <property type="protein sequence ID" value="EHB06068.1"/>
    <property type="molecule type" value="Genomic_DNA"/>
</dbReference>
<keyword evidence="3 6" id="KW-0332">GMP biosynthesis</keyword>
<keyword evidence="5 6" id="KW-0067">ATP-binding</keyword>
<dbReference type="GO" id="GO:0005829">
    <property type="term" value="C:cytosol"/>
    <property type="evidence" value="ECO:0007669"/>
    <property type="project" value="TreeGrafter"/>
</dbReference>
<proteinExistence type="predicted"/>
<protein>
    <submittedName>
        <fullName evidence="8">GMP synthase [glutamine-hydrolyzing]</fullName>
    </submittedName>
</protein>
<dbReference type="GO" id="GO:0005524">
    <property type="term" value="F:ATP binding"/>
    <property type="evidence" value="ECO:0007669"/>
    <property type="project" value="UniProtKB-UniRule"/>
</dbReference>
<evidence type="ECO:0000313" key="9">
    <source>
        <dbReference type="Proteomes" id="UP000006813"/>
    </source>
</evidence>
<dbReference type="InParanoid" id="G5B9V7"/>
<dbReference type="STRING" id="10181.G5B9V7"/>
<dbReference type="Proteomes" id="UP000006813">
    <property type="component" value="Unassembled WGS sequence"/>
</dbReference>
<comment type="caution">
    <text evidence="6">Lacks conserved residue(s) required for the propagation of feature annotation.</text>
</comment>
<evidence type="ECO:0000256" key="6">
    <source>
        <dbReference type="PROSITE-ProRule" id="PRU00886"/>
    </source>
</evidence>
<evidence type="ECO:0000256" key="5">
    <source>
        <dbReference type="ARBA" id="ARBA00022840"/>
    </source>
</evidence>
<dbReference type="SUPFAM" id="SSF52402">
    <property type="entry name" value="Adenine nucleotide alpha hydrolases-like"/>
    <property type="match status" value="1"/>
</dbReference>
<keyword evidence="4 6" id="KW-0658">Purine biosynthesis</keyword>
<dbReference type="PANTHER" id="PTHR11922">
    <property type="entry name" value="GMP SYNTHASE-RELATED"/>
    <property type="match status" value="1"/>
</dbReference>
<evidence type="ECO:0000259" key="7">
    <source>
        <dbReference type="PROSITE" id="PS51553"/>
    </source>
</evidence>
<evidence type="ECO:0000256" key="2">
    <source>
        <dbReference type="ARBA" id="ARBA00022741"/>
    </source>
</evidence>
<dbReference type="InterPro" id="IPR014729">
    <property type="entry name" value="Rossmann-like_a/b/a_fold"/>
</dbReference>
<keyword evidence="2 6" id="KW-0547">Nucleotide-binding</keyword>
<keyword evidence="1" id="KW-0436">Ligase</keyword>
<evidence type="ECO:0000256" key="1">
    <source>
        <dbReference type="ARBA" id="ARBA00022598"/>
    </source>
</evidence>
<dbReference type="AlphaFoldDB" id="G5B9V7"/>
<dbReference type="PANTHER" id="PTHR11922:SF2">
    <property type="entry name" value="GMP SYNTHASE [GLUTAMINE-HYDROLYZING]"/>
    <property type="match status" value="1"/>
</dbReference>
<feature type="domain" description="GMPS ATP-PPase" evidence="7">
    <location>
        <begin position="1"/>
        <end position="182"/>
    </location>
</feature>
<evidence type="ECO:0000313" key="8">
    <source>
        <dbReference type="EMBL" id="EHB06068.1"/>
    </source>
</evidence>
<evidence type="ECO:0000256" key="4">
    <source>
        <dbReference type="ARBA" id="ARBA00022755"/>
    </source>
</evidence>
<name>G5B9V7_HETGA</name>
<dbReference type="PROSITE" id="PS51553">
    <property type="entry name" value="GMPS_ATP_PPASE"/>
    <property type="match status" value="1"/>
</dbReference>